<keyword evidence="4" id="KW-0808">Transferase</keyword>
<dbReference type="GO" id="GO:0000155">
    <property type="term" value="F:phosphorelay sensor kinase activity"/>
    <property type="evidence" value="ECO:0007669"/>
    <property type="project" value="InterPro"/>
</dbReference>
<keyword evidence="3" id="KW-0597">Phosphoprotein</keyword>
<reference evidence="10 11" key="1">
    <citation type="submission" date="2012-01" db="EMBL/GenBank/DDBJ databases">
        <title>The Genome Sequence of Odoribacter laneus YIT 12061.</title>
        <authorList>
            <consortium name="The Broad Institute Genome Sequencing Platform"/>
            <person name="Earl A."/>
            <person name="Ward D."/>
            <person name="Feldgarden M."/>
            <person name="Gevers D."/>
            <person name="Morotomi M."/>
            <person name="Young S.K."/>
            <person name="Zeng Q."/>
            <person name="Gargeya S."/>
            <person name="Fitzgerald M."/>
            <person name="Haas B."/>
            <person name="Abouelleil A."/>
            <person name="Alvarado L."/>
            <person name="Arachchi H.M."/>
            <person name="Berlin A."/>
            <person name="Chapman S.B."/>
            <person name="Gearin G."/>
            <person name="Goldberg J."/>
            <person name="Griggs A."/>
            <person name="Gujja S."/>
            <person name="Hansen M."/>
            <person name="Heiman D."/>
            <person name="Howarth C."/>
            <person name="Larimer J."/>
            <person name="Lui A."/>
            <person name="MacDonald P.J.P."/>
            <person name="McCowen C."/>
            <person name="Montmayeur A."/>
            <person name="Murphy C."/>
            <person name="Neiman D."/>
            <person name="Pearson M."/>
            <person name="Priest M."/>
            <person name="Roberts A."/>
            <person name="Saif S."/>
            <person name="Shea T."/>
            <person name="Sisk P."/>
            <person name="Stolte C."/>
            <person name="Sykes S."/>
            <person name="Wortman J."/>
            <person name="Nusbaum C."/>
            <person name="Birren B."/>
        </authorList>
    </citation>
    <scope>NUCLEOTIDE SEQUENCE [LARGE SCALE GENOMIC DNA]</scope>
    <source>
        <strain evidence="10 11">YIT 12061</strain>
    </source>
</reference>
<dbReference type="PANTHER" id="PTHR45436:SF5">
    <property type="entry name" value="SENSOR HISTIDINE KINASE TRCS"/>
    <property type="match status" value="1"/>
</dbReference>
<evidence type="ECO:0000256" key="8">
    <source>
        <dbReference type="SAM" id="Phobius"/>
    </source>
</evidence>
<sequence>MKLIHYTIGRLSWVLLLTMAFWTLFFYFQLLNEVRDETDDSLRNYKKIIIKQALRDSSLLTSHVDILTRYYIREIPEEAGKQYEERFVTTEAFNEYEMDEEPVRVLYTSFRTDNGRYYELTILTSTLEEDDMLESILWSIIYLYIAMLICILVVTQLVFRKSLRPLYKLIHWLDSYTLGKKNNPLENKTKVSEFKRLNQTISEMAMRNEKVFGQQKQFLENASHELQTPLAICSNKLELLSENPCCTEELLDEIGEIHQTIGRIIKLNKSLLLLSRIENRQYGDEKDVNFNALISRINTDFNLIYAPKELSVEIKEEGIFSFRMNETLSQVLLTNLLKNALIHSPNKGIIQISIRANEIVFSNTATDAPLNTEKIFLRFYHASDKKTESTGLGLAIVKSIVDSYDLQIHYFYDGKHHFSLKKIR</sequence>
<evidence type="ECO:0000256" key="5">
    <source>
        <dbReference type="ARBA" id="ARBA00022692"/>
    </source>
</evidence>
<dbReference type="HOGENOM" id="CLU_000445_89_35_10"/>
<dbReference type="STRING" id="742817.HMPREF9449_00157"/>
<dbReference type="SMART" id="SM00387">
    <property type="entry name" value="HATPase_c"/>
    <property type="match status" value="1"/>
</dbReference>
<keyword evidence="6" id="KW-0418">Kinase</keyword>
<dbReference type="RefSeq" id="WP_009135311.1">
    <property type="nucleotide sequence ID" value="NZ_JH594596.1"/>
</dbReference>
<dbReference type="eggNOG" id="COG0642">
    <property type="taxonomic scope" value="Bacteria"/>
</dbReference>
<keyword evidence="8" id="KW-0472">Membrane</keyword>
<dbReference type="InterPro" id="IPR003661">
    <property type="entry name" value="HisK_dim/P_dom"/>
</dbReference>
<dbReference type="InterPro" id="IPR005467">
    <property type="entry name" value="His_kinase_dom"/>
</dbReference>
<keyword evidence="7 8" id="KW-1133">Transmembrane helix</keyword>
<dbReference type="CDD" id="cd00082">
    <property type="entry name" value="HisKA"/>
    <property type="match status" value="1"/>
</dbReference>
<evidence type="ECO:0000256" key="3">
    <source>
        <dbReference type="ARBA" id="ARBA00022553"/>
    </source>
</evidence>
<feature type="domain" description="Histidine kinase" evidence="9">
    <location>
        <begin position="221"/>
        <end position="415"/>
    </location>
</feature>
<dbReference type="GO" id="GO:0005886">
    <property type="term" value="C:plasma membrane"/>
    <property type="evidence" value="ECO:0007669"/>
    <property type="project" value="TreeGrafter"/>
</dbReference>
<dbReference type="Pfam" id="PF02518">
    <property type="entry name" value="HATPase_c"/>
    <property type="match status" value="1"/>
</dbReference>
<evidence type="ECO:0000313" key="10">
    <source>
        <dbReference type="EMBL" id="EHP51155.1"/>
    </source>
</evidence>
<dbReference type="EMBL" id="ADMC01000001">
    <property type="protein sequence ID" value="EHP51155.1"/>
    <property type="molecule type" value="Genomic_DNA"/>
</dbReference>
<feature type="transmembrane region" description="Helical" evidence="8">
    <location>
        <begin position="136"/>
        <end position="159"/>
    </location>
</feature>
<dbReference type="Gene3D" id="3.30.565.10">
    <property type="entry name" value="Histidine kinase-like ATPase, C-terminal domain"/>
    <property type="match status" value="1"/>
</dbReference>
<keyword evidence="11" id="KW-1185">Reference proteome</keyword>
<dbReference type="PATRIC" id="fig|742817.3.peg.161"/>
<protein>
    <recommendedName>
        <fullName evidence="2">histidine kinase</fullName>
        <ecNumber evidence="2">2.7.13.3</ecNumber>
    </recommendedName>
</protein>
<dbReference type="GeneID" id="98067825"/>
<feature type="transmembrane region" description="Helical" evidence="8">
    <location>
        <begin position="12"/>
        <end position="30"/>
    </location>
</feature>
<dbReference type="SMART" id="SM00388">
    <property type="entry name" value="HisKA"/>
    <property type="match status" value="1"/>
</dbReference>
<gene>
    <name evidence="10" type="ORF">HMPREF9449_00157</name>
</gene>
<dbReference type="AlphaFoldDB" id="H1DCV0"/>
<dbReference type="SUPFAM" id="SSF47384">
    <property type="entry name" value="Homodimeric domain of signal transducing histidine kinase"/>
    <property type="match status" value="1"/>
</dbReference>
<comment type="caution">
    <text evidence="10">The sequence shown here is derived from an EMBL/GenBank/DDBJ whole genome shotgun (WGS) entry which is preliminary data.</text>
</comment>
<evidence type="ECO:0000256" key="4">
    <source>
        <dbReference type="ARBA" id="ARBA00022679"/>
    </source>
</evidence>
<organism evidence="10 11">
    <name type="scientific">Odoribacter laneus YIT 12061</name>
    <dbReference type="NCBI Taxonomy" id="742817"/>
    <lineage>
        <taxon>Bacteria</taxon>
        <taxon>Pseudomonadati</taxon>
        <taxon>Bacteroidota</taxon>
        <taxon>Bacteroidia</taxon>
        <taxon>Bacteroidales</taxon>
        <taxon>Odoribacteraceae</taxon>
        <taxon>Odoribacter</taxon>
    </lineage>
</organism>
<evidence type="ECO:0000256" key="1">
    <source>
        <dbReference type="ARBA" id="ARBA00000085"/>
    </source>
</evidence>
<dbReference type="PANTHER" id="PTHR45436">
    <property type="entry name" value="SENSOR HISTIDINE KINASE YKOH"/>
    <property type="match status" value="1"/>
</dbReference>
<keyword evidence="5 8" id="KW-0812">Transmembrane</keyword>
<dbReference type="InterPro" id="IPR036097">
    <property type="entry name" value="HisK_dim/P_sf"/>
</dbReference>
<dbReference type="Pfam" id="PF00512">
    <property type="entry name" value="HisKA"/>
    <property type="match status" value="1"/>
</dbReference>
<evidence type="ECO:0000256" key="7">
    <source>
        <dbReference type="ARBA" id="ARBA00022989"/>
    </source>
</evidence>
<dbReference type="Gene3D" id="1.10.287.130">
    <property type="match status" value="1"/>
</dbReference>
<dbReference type="EC" id="2.7.13.3" evidence="2"/>
<comment type="catalytic activity">
    <reaction evidence="1">
        <text>ATP + protein L-histidine = ADP + protein N-phospho-L-histidine.</text>
        <dbReference type="EC" id="2.7.13.3"/>
    </reaction>
</comment>
<evidence type="ECO:0000256" key="2">
    <source>
        <dbReference type="ARBA" id="ARBA00012438"/>
    </source>
</evidence>
<dbReference type="InterPro" id="IPR036890">
    <property type="entry name" value="HATPase_C_sf"/>
</dbReference>
<dbReference type="Proteomes" id="UP000004892">
    <property type="component" value="Unassembled WGS sequence"/>
</dbReference>
<dbReference type="InterPro" id="IPR003594">
    <property type="entry name" value="HATPase_dom"/>
</dbReference>
<proteinExistence type="predicted"/>
<dbReference type="InterPro" id="IPR050428">
    <property type="entry name" value="TCS_sensor_his_kinase"/>
</dbReference>
<dbReference type="SUPFAM" id="SSF55874">
    <property type="entry name" value="ATPase domain of HSP90 chaperone/DNA topoisomerase II/histidine kinase"/>
    <property type="match status" value="1"/>
</dbReference>
<name>H1DCV0_9BACT</name>
<evidence type="ECO:0000313" key="11">
    <source>
        <dbReference type="Proteomes" id="UP000004892"/>
    </source>
</evidence>
<dbReference type="PROSITE" id="PS50109">
    <property type="entry name" value="HIS_KIN"/>
    <property type="match status" value="1"/>
</dbReference>
<evidence type="ECO:0000256" key="6">
    <source>
        <dbReference type="ARBA" id="ARBA00022777"/>
    </source>
</evidence>
<accession>H1DCV0</accession>
<evidence type="ECO:0000259" key="9">
    <source>
        <dbReference type="PROSITE" id="PS50109"/>
    </source>
</evidence>